<accession>A0ABY6Z638</accession>
<keyword evidence="1" id="KW-0489">Methyltransferase</keyword>
<dbReference type="GO" id="GO:0032259">
    <property type="term" value="P:methylation"/>
    <property type="evidence" value="ECO:0007669"/>
    <property type="project" value="UniProtKB-KW"/>
</dbReference>
<organism evidence="1 2">
    <name type="scientific">Alicyclobacillus dauci</name>
    <dbReference type="NCBI Taxonomy" id="1475485"/>
    <lineage>
        <taxon>Bacteria</taxon>
        <taxon>Bacillati</taxon>
        <taxon>Bacillota</taxon>
        <taxon>Bacilli</taxon>
        <taxon>Bacillales</taxon>
        <taxon>Alicyclobacillaceae</taxon>
        <taxon>Alicyclobacillus</taxon>
    </lineage>
</organism>
<proteinExistence type="predicted"/>
<reference evidence="1" key="1">
    <citation type="submission" date="2022-08" db="EMBL/GenBank/DDBJ databases">
        <title>Alicyclobacillus dauci DSM2870, complete genome.</title>
        <authorList>
            <person name="Wang Q."/>
            <person name="Cai R."/>
            <person name="Wang Z."/>
        </authorList>
    </citation>
    <scope>NUCLEOTIDE SEQUENCE</scope>
    <source>
        <strain evidence="1">DSM 28700</strain>
    </source>
</reference>
<sequence length="353" mass="41495">MGTHPSSLGEYSEGTMVDEVHFETTSVGPQFRYDFRVPNSSDLDEFIIENPVRDWSTLRWADIGRPFRVENMSDGRRAWEEQNGDTMPVKTSWEMFNRSFHEWFSKDVPKERSRVRHTLAKQIATFRWNKVSTLFEELTQLSIWNFAHRIQDSIWDPRGKRALFRGLDVEKPRILFLGAAEGYEAMQLSAMYPGGEAVLVDYDEFCKTHRYGQFPEDYPFLGHNLQTGGHRIWHKSQMNTQFIVDDIRNLPFGKEFDIVISVGLIEHFPDEFKPEAIDFHRRFLKPGGYAIMTTPKFHWKTRLFYHVMADAMNYTYRELMTVQQMGMYVFENGFNILRHGVIKSHNGLIAKPR</sequence>
<dbReference type="EMBL" id="CP104064">
    <property type="protein sequence ID" value="WAH38215.1"/>
    <property type="molecule type" value="Genomic_DNA"/>
</dbReference>
<keyword evidence="2" id="KW-1185">Reference proteome</keyword>
<keyword evidence="1" id="KW-0808">Transferase</keyword>
<name>A0ABY6Z638_9BACL</name>
<dbReference type="GO" id="GO:0008168">
    <property type="term" value="F:methyltransferase activity"/>
    <property type="evidence" value="ECO:0007669"/>
    <property type="project" value="UniProtKB-KW"/>
</dbReference>
<dbReference type="InterPro" id="IPR029063">
    <property type="entry name" value="SAM-dependent_MTases_sf"/>
</dbReference>
<evidence type="ECO:0000313" key="1">
    <source>
        <dbReference type="EMBL" id="WAH38215.1"/>
    </source>
</evidence>
<dbReference type="Pfam" id="PF13489">
    <property type="entry name" value="Methyltransf_23"/>
    <property type="match status" value="1"/>
</dbReference>
<dbReference type="Proteomes" id="UP001164803">
    <property type="component" value="Chromosome"/>
</dbReference>
<dbReference type="SUPFAM" id="SSF53335">
    <property type="entry name" value="S-adenosyl-L-methionine-dependent methyltransferases"/>
    <property type="match status" value="1"/>
</dbReference>
<dbReference type="Gene3D" id="3.40.50.150">
    <property type="entry name" value="Vaccinia Virus protein VP39"/>
    <property type="match status" value="1"/>
</dbReference>
<gene>
    <name evidence="1" type="ORF">NZD86_06970</name>
</gene>
<dbReference type="CDD" id="cd02440">
    <property type="entry name" value="AdoMet_MTases"/>
    <property type="match status" value="1"/>
</dbReference>
<protein>
    <submittedName>
        <fullName evidence="1">Class I SAM-dependent methyltransferase</fullName>
    </submittedName>
</protein>
<dbReference type="RefSeq" id="WP_268045778.1">
    <property type="nucleotide sequence ID" value="NZ_CP104064.1"/>
</dbReference>
<evidence type="ECO:0000313" key="2">
    <source>
        <dbReference type="Proteomes" id="UP001164803"/>
    </source>
</evidence>